<dbReference type="Proteomes" id="UP000028045">
    <property type="component" value="Unassembled WGS sequence"/>
</dbReference>
<reference evidence="1 2" key="1">
    <citation type="journal article" date="2014" name="BMC Genomics">
        <title>Comparative genome sequencing reveals chemotype-specific gene clusters in the toxigenic black mold Stachybotrys.</title>
        <authorList>
            <person name="Semeiks J."/>
            <person name="Borek D."/>
            <person name="Otwinowski Z."/>
            <person name="Grishin N.V."/>
        </authorList>
    </citation>
    <scope>NUCLEOTIDE SEQUENCE [LARGE SCALE GENOMIC DNA]</scope>
    <source>
        <strain evidence="2">CBS 109288 / IBT 7711</strain>
    </source>
</reference>
<dbReference type="EMBL" id="KL648705">
    <property type="protein sequence ID" value="KEY65430.1"/>
    <property type="molecule type" value="Genomic_DNA"/>
</dbReference>
<gene>
    <name evidence="1" type="ORF">S7711_04324</name>
</gene>
<sequence>MSPSALTEDKPVFLDTISEVTDGLDTMTTVSELVSLLTLAYKTRIPPAAKRARLATLMHTMASTSHNQSVKASSHDELLSSFVCFLTPVLSGMAGLEEFQTAVEAFAKPDDFRDFWTIEGHNLIKEVIGGDGYQNAIKSSDTPFLGAFVKDSSCKIGLGRNTGCLFLLPGNSALEDEAWIRDGDGQPSVLRRMGNEWNNIGKAYVDVNWESAT</sequence>
<dbReference type="AlphaFoldDB" id="A0A084AJF1"/>
<accession>A0A084AJF1</accession>
<evidence type="ECO:0000313" key="2">
    <source>
        <dbReference type="Proteomes" id="UP000028045"/>
    </source>
</evidence>
<dbReference type="HOGENOM" id="CLU_1240231_0_0_1"/>
<organism evidence="1 2">
    <name type="scientific">Stachybotrys chartarum (strain CBS 109288 / IBT 7711)</name>
    <name type="common">Toxic black mold</name>
    <name type="synonym">Stilbospora chartarum</name>
    <dbReference type="NCBI Taxonomy" id="1280523"/>
    <lineage>
        <taxon>Eukaryota</taxon>
        <taxon>Fungi</taxon>
        <taxon>Dikarya</taxon>
        <taxon>Ascomycota</taxon>
        <taxon>Pezizomycotina</taxon>
        <taxon>Sordariomycetes</taxon>
        <taxon>Hypocreomycetidae</taxon>
        <taxon>Hypocreales</taxon>
        <taxon>Stachybotryaceae</taxon>
        <taxon>Stachybotrys</taxon>
    </lineage>
</organism>
<dbReference type="OrthoDB" id="4809847at2759"/>
<evidence type="ECO:0000313" key="1">
    <source>
        <dbReference type="EMBL" id="KEY65430.1"/>
    </source>
</evidence>
<name>A0A084AJF1_STACB</name>
<proteinExistence type="predicted"/>
<keyword evidence="2" id="KW-1185">Reference proteome</keyword>
<protein>
    <submittedName>
        <fullName evidence="1">Uncharacterized protein</fullName>
    </submittedName>
</protein>